<keyword evidence="1" id="KW-0378">Hydrolase</keyword>
<dbReference type="PANTHER" id="PTHR11575">
    <property type="entry name" value="5'-NUCLEOTIDASE-RELATED"/>
    <property type="match status" value="1"/>
</dbReference>
<evidence type="ECO:0000259" key="3">
    <source>
        <dbReference type="Pfam" id="PF09587"/>
    </source>
</evidence>
<dbReference type="InterPro" id="IPR004843">
    <property type="entry name" value="Calcineurin-like_PHP"/>
</dbReference>
<dbReference type="AlphaFoldDB" id="A0A069ATV1"/>
<organism evidence="6">
    <name type="scientific">Clostridioides difficile</name>
    <name type="common">Peptoclostridium difficile</name>
    <dbReference type="NCBI Taxonomy" id="1496"/>
    <lineage>
        <taxon>Bacteria</taxon>
        <taxon>Bacillati</taxon>
        <taxon>Bacillota</taxon>
        <taxon>Clostridia</taxon>
        <taxon>Peptostreptococcales</taxon>
        <taxon>Peptostreptococcaceae</taxon>
        <taxon>Clostridioides</taxon>
    </lineage>
</organism>
<dbReference type="InterPro" id="IPR006179">
    <property type="entry name" value="5_nucleotidase/apyrase"/>
</dbReference>
<dbReference type="GO" id="GO:0009166">
    <property type="term" value="P:nucleotide catabolic process"/>
    <property type="evidence" value="ECO:0007669"/>
    <property type="project" value="InterPro"/>
</dbReference>
<accession>A0A069ATV1</accession>
<dbReference type="RefSeq" id="WP_021434624.1">
    <property type="nucleotide sequence ID" value="NZ_BBYB01000015.1"/>
</dbReference>
<dbReference type="Pfam" id="PF00149">
    <property type="entry name" value="Metallophos"/>
    <property type="match status" value="1"/>
</dbReference>
<feature type="domain" description="Capsule synthesis protein CapA" evidence="3">
    <location>
        <begin position="115"/>
        <end position="289"/>
    </location>
</feature>
<dbReference type="PROSITE" id="PS51257">
    <property type="entry name" value="PROKAR_LIPOPROTEIN"/>
    <property type="match status" value="1"/>
</dbReference>
<protein>
    <submittedName>
        <fullName evidence="6">Putative nucleotide phosphodiesterase</fullName>
    </submittedName>
    <submittedName>
        <fullName evidence="5">Ser/Thr phosphatase family protein</fullName>
    </submittedName>
</protein>
<dbReference type="EMBL" id="LK932364">
    <property type="protein sequence ID" value="CDS84457.1"/>
    <property type="molecule type" value="Genomic_DNA"/>
</dbReference>
<dbReference type="EMBL" id="LK932479">
    <property type="protein sequence ID" value="CDS84011.1"/>
    <property type="molecule type" value="Genomic_DNA"/>
</dbReference>
<dbReference type="PANTHER" id="PTHR11575:SF6">
    <property type="entry name" value="2',3'-CYCLIC-NUCLEOTIDE 2'-PHOSPHODIESTERASE_3'-NUCLEOTIDASE"/>
    <property type="match status" value="1"/>
</dbReference>
<dbReference type="InterPro" id="IPR019079">
    <property type="entry name" value="Capsule_synth_CapA"/>
</dbReference>
<evidence type="ECO:0000256" key="1">
    <source>
        <dbReference type="RuleBase" id="RU362119"/>
    </source>
</evidence>
<comment type="similarity">
    <text evidence="1">Belongs to the 5'-nucleotidase family.</text>
</comment>
<keyword evidence="1" id="KW-0547">Nucleotide-binding</keyword>
<dbReference type="EMBL" id="LK933105">
    <property type="protein sequence ID" value="CDT31497.1"/>
    <property type="molecule type" value="Genomic_DNA"/>
</dbReference>
<name>A0A069ATV1_CLODI</name>
<dbReference type="SUPFAM" id="SSF56300">
    <property type="entry name" value="Metallo-dependent phosphatases"/>
    <property type="match status" value="2"/>
</dbReference>
<dbReference type="GO" id="GO:0016787">
    <property type="term" value="F:hydrolase activity"/>
    <property type="evidence" value="ECO:0007669"/>
    <property type="project" value="UniProtKB-KW"/>
</dbReference>
<evidence type="ECO:0000313" key="5">
    <source>
        <dbReference type="EMBL" id="CDS84457.1"/>
    </source>
</evidence>
<feature type="domain" description="Calcineurin-like phosphoesterase" evidence="2">
    <location>
        <begin position="347"/>
        <end position="587"/>
    </location>
</feature>
<dbReference type="GO" id="GO:0030288">
    <property type="term" value="C:outer membrane-bounded periplasmic space"/>
    <property type="evidence" value="ECO:0007669"/>
    <property type="project" value="TreeGrafter"/>
</dbReference>
<evidence type="ECO:0000313" key="4">
    <source>
        <dbReference type="EMBL" id="CDS84011.1"/>
    </source>
</evidence>
<sequence length="641" mass="72711">MKIKFVIMPLVIFLMVLFVGCQSTKDTEVKAKDTEIKILGTGDLHSILTDSMVSYVNEEREKNKNLLMVDAGDFYGTQSREMWEWSSGKKLINIKRNGRAEYDDIIKSSKDEVPIVKDMAKLKYDAVVLGDNEFVSNDKQSLDKLVSDFKNNNMPLVSANIYEQSGENYVQPYVMKNIKTDEGNVKVGILGLTIKEVGETLGLEDFEKDKKARELGEQADYKGKLYANDLVEDAKKWIKVMEKESPDIIVAVVHSGEEPKTDRNPGNRIKELATTVDGIDAIVAGHTHEKIDEHKYENKSGDEVIVTQPGWHGDRVSEINFKLNKENGKWDIKEKSSKLKIIDKEVSIVATADLHSHFSDKLTVDLVNERSNPIEPVVVDAGDFLDPQTDEMTQWYKEWKSIRDNNSDKTISRCPMVMDMNQGMYDAVVLGNHEFVSEKDEFWSDERLLDAVIEDFEQVAISVLSANIYRQSGKNYVKPYIIKDVETSEGNVKVGILGLTIKEVGKGLKNVNLQEQFQYKDKLYANDLVEDAKKWVKVMKKKKPDIIVAVVHSGEEPKHPKHPGNRIKELATTVDGIDAIVASHTHEKIDEHEYKNKSGEKVIVTQPGEHGKYYSKITFKVNKEKGSWTINDKFSKTIEVE</sequence>
<evidence type="ECO:0000313" key="6">
    <source>
        <dbReference type="EMBL" id="CDT31497.1"/>
    </source>
</evidence>
<dbReference type="PRINTS" id="PR01607">
    <property type="entry name" value="APYRASEFAMLY"/>
</dbReference>
<evidence type="ECO:0000259" key="2">
    <source>
        <dbReference type="Pfam" id="PF00149"/>
    </source>
</evidence>
<dbReference type="Pfam" id="PF09587">
    <property type="entry name" value="PGA_cap"/>
    <property type="match status" value="1"/>
</dbReference>
<dbReference type="InterPro" id="IPR029052">
    <property type="entry name" value="Metallo-depent_PP-like"/>
</dbReference>
<proteinExistence type="inferred from homology"/>
<dbReference type="Gene3D" id="3.60.21.10">
    <property type="match status" value="2"/>
</dbReference>
<dbReference type="GO" id="GO:0000166">
    <property type="term" value="F:nucleotide binding"/>
    <property type="evidence" value="ECO:0007669"/>
    <property type="project" value="UniProtKB-KW"/>
</dbReference>
<gene>
    <name evidence="6" type="ORF">BN1095_430021</name>
    <name evidence="4" type="ORF">BN1096_290021</name>
    <name evidence="5" type="ORF">BN1097_290021</name>
</gene>
<reference evidence="6" key="1">
    <citation type="submission" date="2014-07" db="EMBL/GenBank/DDBJ databases">
        <authorList>
            <person name="Monot Marc"/>
        </authorList>
    </citation>
    <scope>NUCLEOTIDE SEQUENCE</scope>
    <source>
        <strain evidence="6">7032989</strain>
        <strain evidence="5">7032994</strain>
    </source>
</reference>